<reference evidence="1 2" key="1">
    <citation type="submission" date="2019-11" db="EMBL/GenBank/DDBJ databases">
        <title>P. haliotis isolates from Z. marina roots.</title>
        <authorList>
            <person name="Cohen M."/>
            <person name="Jospin G."/>
            <person name="Eisen J.A."/>
            <person name="Coil D.A."/>
        </authorList>
    </citation>
    <scope>NUCLEOTIDE SEQUENCE [LARGE SCALE GENOMIC DNA]</scope>
    <source>
        <strain evidence="1 2">UCD-MCMsp1aY</strain>
    </source>
</reference>
<sequence>MLNRLKSAAAVFLVLFSLITLSSPKLDMDKLVAFTREKYDEDAVKRIIAWRAMIDNKQQLPEQEKLKLVNQFFNYFEFVDDIRLWGKEDYWATPLEFIGIRGGDCEDFAVAKYFTLLELGIPMEKLRLGYVKSLTLNQFHMVLAYYPTKTSMPLILDNIDGEIKPAYKRKDLVLIVSFNGQKLWLNKQKGKGKTASSSARMADWDNLSNRYSMEQFMSEE</sequence>
<dbReference type="EMBL" id="WOCD01000001">
    <property type="protein sequence ID" value="MUH71426.1"/>
    <property type="molecule type" value="Genomic_DNA"/>
</dbReference>
<dbReference type="RefSeq" id="WP_155694137.1">
    <property type="nucleotide sequence ID" value="NZ_WOCD01000001.1"/>
</dbReference>
<dbReference type="PANTHER" id="PTHR39327:SF1">
    <property type="entry name" value="BLR5470 PROTEIN"/>
    <property type="match status" value="1"/>
</dbReference>
<protein>
    <recommendedName>
        <fullName evidence="3">Sulfate adenylyltransferase</fullName>
    </recommendedName>
</protein>
<dbReference type="Pfam" id="PF06035">
    <property type="entry name" value="Peptidase_C93"/>
    <property type="match status" value="1"/>
</dbReference>
<dbReference type="PANTHER" id="PTHR39327">
    <property type="match status" value="1"/>
</dbReference>
<keyword evidence="2" id="KW-1185">Reference proteome</keyword>
<dbReference type="InterPro" id="IPR010319">
    <property type="entry name" value="Transglutaminase-like_Cys_pept"/>
</dbReference>
<name>A0A6N8F428_9GAMM</name>
<evidence type="ECO:0008006" key="3">
    <source>
        <dbReference type="Google" id="ProtNLM"/>
    </source>
</evidence>
<dbReference type="AlphaFoldDB" id="A0A6N8F428"/>
<gene>
    <name evidence="1" type="ORF">GNP35_02275</name>
</gene>
<dbReference type="Gene3D" id="3.10.620.30">
    <property type="match status" value="1"/>
</dbReference>
<evidence type="ECO:0000313" key="1">
    <source>
        <dbReference type="EMBL" id="MUH71426.1"/>
    </source>
</evidence>
<proteinExistence type="predicted"/>
<accession>A0A6N8F428</accession>
<organism evidence="1 2">
    <name type="scientific">Psychrosphaera haliotis</name>
    <dbReference type="NCBI Taxonomy" id="555083"/>
    <lineage>
        <taxon>Bacteria</taxon>
        <taxon>Pseudomonadati</taxon>
        <taxon>Pseudomonadota</taxon>
        <taxon>Gammaproteobacteria</taxon>
        <taxon>Alteromonadales</taxon>
        <taxon>Pseudoalteromonadaceae</taxon>
        <taxon>Psychrosphaera</taxon>
    </lineage>
</organism>
<dbReference type="OrthoDB" id="5401788at2"/>
<evidence type="ECO:0000313" key="2">
    <source>
        <dbReference type="Proteomes" id="UP000439994"/>
    </source>
</evidence>
<dbReference type="Proteomes" id="UP000439994">
    <property type="component" value="Unassembled WGS sequence"/>
</dbReference>
<comment type="caution">
    <text evidence="1">The sequence shown here is derived from an EMBL/GenBank/DDBJ whole genome shotgun (WGS) entry which is preliminary data.</text>
</comment>